<dbReference type="KEGG" id="sals:SLNWT_6652"/>
<feature type="region of interest" description="Disordered" evidence="5">
    <location>
        <begin position="1"/>
        <end position="38"/>
    </location>
</feature>
<evidence type="ECO:0000259" key="6">
    <source>
        <dbReference type="PROSITE" id="PS51935"/>
    </source>
</evidence>
<evidence type="ECO:0000256" key="5">
    <source>
        <dbReference type="SAM" id="MobiDB-lite"/>
    </source>
</evidence>
<keyword evidence="3" id="KW-0378">Hydrolase</keyword>
<evidence type="ECO:0000256" key="1">
    <source>
        <dbReference type="ARBA" id="ARBA00007074"/>
    </source>
</evidence>
<reference evidence="7 8" key="1">
    <citation type="submission" date="2015-01" db="EMBL/GenBank/DDBJ databases">
        <title>Enhanced salinomycin production by adjusting the supply of polyketide extender units in Streptomyce albus DSM 41398.</title>
        <authorList>
            <person name="Lu C."/>
        </authorList>
    </citation>
    <scope>NUCLEOTIDE SEQUENCE [LARGE SCALE GENOMIC DNA]</scope>
    <source>
        <strain evidence="8">ATCC 21838 / DSM 41398 / FERM P-419 / JCM 4703 / NBRC 107858</strain>
    </source>
</reference>
<comment type="similarity">
    <text evidence="1">Belongs to the peptidase C40 family.</text>
</comment>
<feature type="domain" description="NlpC/P60" evidence="6">
    <location>
        <begin position="84"/>
        <end position="200"/>
    </location>
</feature>
<keyword evidence="2" id="KW-0645">Protease</keyword>
<dbReference type="GO" id="GO:0008234">
    <property type="term" value="F:cysteine-type peptidase activity"/>
    <property type="evidence" value="ECO:0007669"/>
    <property type="project" value="UniProtKB-KW"/>
</dbReference>
<organism evidence="7 8">
    <name type="scientific">Streptomyces albus (strain ATCC 21838 / DSM 41398 / FERM P-419 / JCM 4703 / NBRC 107858)</name>
    <dbReference type="NCBI Taxonomy" id="1081613"/>
    <lineage>
        <taxon>Bacteria</taxon>
        <taxon>Bacillati</taxon>
        <taxon>Actinomycetota</taxon>
        <taxon>Actinomycetes</taxon>
        <taxon>Kitasatosporales</taxon>
        <taxon>Streptomycetaceae</taxon>
        <taxon>Streptomyces</taxon>
    </lineage>
</organism>
<dbReference type="AlphaFoldDB" id="A0A0B5EW33"/>
<proteinExistence type="inferred from homology"/>
<dbReference type="EMBL" id="CP010519">
    <property type="protein sequence ID" value="AJE87028.1"/>
    <property type="molecule type" value="Genomic_DNA"/>
</dbReference>
<dbReference type="SUPFAM" id="SSF54001">
    <property type="entry name" value="Cysteine proteinases"/>
    <property type="match status" value="1"/>
</dbReference>
<keyword evidence="8" id="KW-1185">Reference proteome</keyword>
<evidence type="ECO:0000256" key="3">
    <source>
        <dbReference type="ARBA" id="ARBA00022801"/>
    </source>
</evidence>
<gene>
    <name evidence="7" type="ORF">SLNWT_6652</name>
</gene>
<dbReference type="GO" id="GO:0006508">
    <property type="term" value="P:proteolysis"/>
    <property type="evidence" value="ECO:0007669"/>
    <property type="project" value="UniProtKB-KW"/>
</dbReference>
<dbReference type="PROSITE" id="PS51935">
    <property type="entry name" value="NLPC_P60"/>
    <property type="match status" value="1"/>
</dbReference>
<sequence length="200" mass="21041">MQYGPPEPYPSGPWGQVALPRPGDFASPNPTGHPSQAADEGLRMSALNRVPAVLTRAGTASALTLAAVGGGISLPGTVLDAQALAPATKALEVAASKQGAPYGYGATGPNSFDCSGLTKYAFKHAGKELPRTAQQQFNATKRVPPAQRRNGDLVFFGYRGNVYHVGIYAGHGRIWHSPKTGAVVRLEKIWSSSVQYGRVD</sequence>
<protein>
    <submittedName>
        <fullName evidence="7">NLP/P60 family protein</fullName>
    </submittedName>
</protein>
<evidence type="ECO:0000256" key="2">
    <source>
        <dbReference type="ARBA" id="ARBA00022670"/>
    </source>
</evidence>
<accession>A0A0B5EW33</accession>
<dbReference type="PANTHER" id="PTHR47359:SF3">
    <property type="entry name" value="NLP_P60 DOMAIN-CONTAINING PROTEIN-RELATED"/>
    <property type="match status" value="1"/>
</dbReference>
<evidence type="ECO:0000313" key="8">
    <source>
        <dbReference type="Proteomes" id="UP000031523"/>
    </source>
</evidence>
<name>A0A0B5EW33_STRA4</name>
<dbReference type="Gene3D" id="3.90.1720.10">
    <property type="entry name" value="endopeptidase domain like (from Nostoc punctiforme)"/>
    <property type="match status" value="1"/>
</dbReference>
<feature type="compositionally biased region" description="Pro residues" evidence="5">
    <location>
        <begin position="1"/>
        <end position="11"/>
    </location>
</feature>
<dbReference type="Pfam" id="PF00877">
    <property type="entry name" value="NLPC_P60"/>
    <property type="match status" value="1"/>
</dbReference>
<dbReference type="InterPro" id="IPR000064">
    <property type="entry name" value="NLP_P60_dom"/>
</dbReference>
<dbReference type="InterPro" id="IPR051794">
    <property type="entry name" value="PG_Endopeptidase_C40"/>
</dbReference>
<dbReference type="Proteomes" id="UP000031523">
    <property type="component" value="Chromosome"/>
</dbReference>
<evidence type="ECO:0000256" key="4">
    <source>
        <dbReference type="ARBA" id="ARBA00022807"/>
    </source>
</evidence>
<evidence type="ECO:0000313" key="7">
    <source>
        <dbReference type="EMBL" id="AJE87028.1"/>
    </source>
</evidence>
<dbReference type="PANTHER" id="PTHR47359">
    <property type="entry name" value="PEPTIDOGLYCAN DL-ENDOPEPTIDASE CWLO"/>
    <property type="match status" value="1"/>
</dbReference>
<dbReference type="InterPro" id="IPR038765">
    <property type="entry name" value="Papain-like_cys_pep_sf"/>
</dbReference>
<keyword evidence="4" id="KW-0788">Thiol protease</keyword>